<dbReference type="Pfam" id="PF00378">
    <property type="entry name" value="ECH_1"/>
    <property type="match status" value="1"/>
</dbReference>
<evidence type="ECO:0000256" key="2">
    <source>
        <dbReference type="ARBA" id="ARBA00023239"/>
    </source>
</evidence>
<dbReference type="InterPro" id="IPR014748">
    <property type="entry name" value="Enoyl-CoA_hydra_C"/>
</dbReference>
<keyword evidence="4" id="KW-1185">Reference proteome</keyword>
<dbReference type="InterPro" id="IPR029045">
    <property type="entry name" value="ClpP/crotonase-like_dom_sf"/>
</dbReference>
<evidence type="ECO:0000313" key="4">
    <source>
        <dbReference type="Proteomes" id="UP000564704"/>
    </source>
</evidence>
<comment type="similarity">
    <text evidence="1">Belongs to the enoyl-CoA hydratase/isomerase family.</text>
</comment>
<keyword evidence="3" id="KW-0413">Isomerase</keyword>
<dbReference type="Gene3D" id="1.10.12.10">
    <property type="entry name" value="Lyase 2-enoyl-coa Hydratase, Chain A, domain 2"/>
    <property type="match status" value="1"/>
</dbReference>
<organism evidence="3 4">
    <name type="scientific">Roseovarius bejariae</name>
    <dbReference type="NCBI Taxonomy" id="2576383"/>
    <lineage>
        <taxon>Bacteria</taxon>
        <taxon>Pseudomonadati</taxon>
        <taxon>Pseudomonadota</taxon>
        <taxon>Alphaproteobacteria</taxon>
        <taxon>Rhodobacterales</taxon>
        <taxon>Roseobacteraceae</taxon>
        <taxon>Roseovarius</taxon>
    </lineage>
</organism>
<reference evidence="3 4" key="1">
    <citation type="submission" date="2019-05" db="EMBL/GenBank/DDBJ databases">
        <title>Roseovarius bejariae sp. nov., a moderately halophylic bacterium isolated from a saline soil in Rambla Salada (Murcia).</title>
        <authorList>
            <person name="Castro D.J."/>
            <person name="Gomez-Altuve A."/>
            <person name="Reina J.C."/>
            <person name="Rodriguez M."/>
            <person name="Sampedro I."/>
            <person name="Llamas I."/>
            <person name="Martinez-Checa F."/>
        </authorList>
    </citation>
    <scope>NUCLEOTIDE SEQUENCE [LARGE SCALE GENOMIC DNA]</scope>
    <source>
        <strain evidence="3 4">A21</strain>
    </source>
</reference>
<protein>
    <submittedName>
        <fullName evidence="3">2-(1,2-epoxy-1,2-dihydrophenyl)acetyl-CoA isomerase</fullName>
    </submittedName>
</protein>
<comment type="caution">
    <text evidence="3">The sequence shown here is derived from an EMBL/GenBank/DDBJ whole genome shotgun (WGS) entry which is preliminary data.</text>
</comment>
<dbReference type="PANTHER" id="PTHR43459:SF1">
    <property type="entry name" value="EG:BACN32G11.4 PROTEIN"/>
    <property type="match status" value="1"/>
</dbReference>
<accession>A0A844CR28</accession>
<gene>
    <name evidence="3" type="ORF">FDP25_16435</name>
</gene>
<evidence type="ECO:0000256" key="1">
    <source>
        <dbReference type="ARBA" id="ARBA00005254"/>
    </source>
</evidence>
<dbReference type="SUPFAM" id="SSF52096">
    <property type="entry name" value="ClpP/crotonase"/>
    <property type="match status" value="1"/>
</dbReference>
<dbReference type="Gene3D" id="3.90.226.10">
    <property type="entry name" value="2-enoyl-CoA Hydratase, Chain A, domain 1"/>
    <property type="match status" value="1"/>
</dbReference>
<keyword evidence="2" id="KW-0456">Lyase</keyword>
<name>A0A844CR28_9RHOB</name>
<sequence length="272" mass="29394">MPAKPRQGIRPVKDYQTITLEIDEGAAIVTLNRPDKMNALNTQMRAEITDAIKTVSLDKLARVIVLTGNGKSFCSGQDLSDGGNAANLDLERVLRDEYVPMLRAIFECPVPTICAVNGPAAGAGANLALAADVVIATESAYFLQAFTRIGLIPDAGGTYWLPRQMGAAKAMGAALFAEPISARQADDWGMIWEAVDDDAFDAHWRARAAKLAQGPTVAYRGLKEAVRGAWDHTLDGQLELEAKLQGTCGTTRDFKEGVMAFLEKRPPKYEGR</sequence>
<dbReference type="OrthoDB" id="9781757at2"/>
<dbReference type="PANTHER" id="PTHR43459">
    <property type="entry name" value="ENOYL-COA HYDRATASE"/>
    <property type="match status" value="1"/>
</dbReference>
<dbReference type="FunFam" id="1.10.12.10:FF:000001">
    <property type="entry name" value="Probable enoyl-CoA hydratase, mitochondrial"/>
    <property type="match status" value="1"/>
</dbReference>
<dbReference type="AlphaFoldDB" id="A0A844CR28"/>
<evidence type="ECO:0000313" key="3">
    <source>
        <dbReference type="EMBL" id="MRU17032.1"/>
    </source>
</evidence>
<proteinExistence type="inferred from homology"/>
<dbReference type="InterPro" id="IPR001753">
    <property type="entry name" value="Enoyl-CoA_hydra/iso"/>
</dbReference>
<dbReference type="Proteomes" id="UP000564704">
    <property type="component" value="Unassembled WGS sequence"/>
</dbReference>
<dbReference type="GO" id="GO:0016836">
    <property type="term" value="F:hydro-lyase activity"/>
    <property type="evidence" value="ECO:0007669"/>
    <property type="project" value="UniProtKB-ARBA"/>
</dbReference>
<dbReference type="EMBL" id="SZWE01000002">
    <property type="protein sequence ID" value="MRU17032.1"/>
    <property type="molecule type" value="Genomic_DNA"/>
</dbReference>
<dbReference type="GO" id="GO:0016853">
    <property type="term" value="F:isomerase activity"/>
    <property type="evidence" value="ECO:0007669"/>
    <property type="project" value="UniProtKB-KW"/>
</dbReference>
<dbReference type="RefSeq" id="WP_154154908.1">
    <property type="nucleotide sequence ID" value="NZ_SZWE01000002.1"/>
</dbReference>
<dbReference type="CDD" id="cd06558">
    <property type="entry name" value="crotonase-like"/>
    <property type="match status" value="1"/>
</dbReference>